<evidence type="ECO:0000313" key="2">
    <source>
        <dbReference type="EMBL" id="SFF82662.1"/>
    </source>
</evidence>
<organism evidence="2 3">
    <name type="scientific">Planifilum fulgidum</name>
    <dbReference type="NCBI Taxonomy" id="201973"/>
    <lineage>
        <taxon>Bacteria</taxon>
        <taxon>Bacillati</taxon>
        <taxon>Bacillota</taxon>
        <taxon>Bacilli</taxon>
        <taxon>Bacillales</taxon>
        <taxon>Thermoactinomycetaceae</taxon>
        <taxon>Planifilum</taxon>
    </lineage>
</organism>
<accession>A0A1I2LTH6</accession>
<keyword evidence="1" id="KW-0812">Transmembrane</keyword>
<evidence type="ECO:0000313" key="3">
    <source>
        <dbReference type="Proteomes" id="UP000198661"/>
    </source>
</evidence>
<dbReference type="Proteomes" id="UP000198661">
    <property type="component" value="Unassembled WGS sequence"/>
</dbReference>
<feature type="transmembrane region" description="Helical" evidence="1">
    <location>
        <begin position="125"/>
        <end position="148"/>
    </location>
</feature>
<keyword evidence="1" id="KW-1133">Transmembrane helix</keyword>
<feature type="transmembrane region" description="Helical" evidence="1">
    <location>
        <begin position="50"/>
        <end position="73"/>
    </location>
</feature>
<evidence type="ECO:0000256" key="1">
    <source>
        <dbReference type="SAM" id="Phobius"/>
    </source>
</evidence>
<gene>
    <name evidence="2" type="ORF">SAMN04488025_10631</name>
</gene>
<dbReference type="RefSeq" id="WP_092036440.1">
    <property type="nucleotide sequence ID" value="NZ_FOOK01000006.1"/>
</dbReference>
<protein>
    <submittedName>
        <fullName evidence="2">Uncharacterized protein</fullName>
    </submittedName>
</protein>
<feature type="transmembrane region" description="Helical" evidence="1">
    <location>
        <begin position="6"/>
        <end position="23"/>
    </location>
</feature>
<feature type="transmembrane region" description="Helical" evidence="1">
    <location>
        <begin position="85"/>
        <end position="104"/>
    </location>
</feature>
<dbReference type="AlphaFoldDB" id="A0A1I2LTH6"/>
<dbReference type="EMBL" id="FOOK01000006">
    <property type="protein sequence ID" value="SFF82662.1"/>
    <property type="molecule type" value="Genomic_DNA"/>
</dbReference>
<name>A0A1I2LTH6_9BACL</name>
<proteinExistence type="predicted"/>
<reference evidence="2 3" key="1">
    <citation type="submission" date="2016-10" db="EMBL/GenBank/DDBJ databases">
        <authorList>
            <person name="de Groot N.N."/>
        </authorList>
    </citation>
    <scope>NUCLEOTIDE SEQUENCE [LARGE SCALE GENOMIC DNA]</scope>
    <source>
        <strain evidence="2 3">DSM 44945</strain>
    </source>
</reference>
<keyword evidence="3" id="KW-1185">Reference proteome</keyword>
<keyword evidence="1" id="KW-0472">Membrane</keyword>
<sequence>MFNPIWSLVAASVIAVIGGIVVYRQVVAHLSESSSEEDFQARRQRAYSSFVIRFLLVELVSMSILLYGMYHIVVLRTVEFADVTLPLAVVLLTILFAFLSLYFTTSQITKDPQASEDVKRFMSSMMIMGFGLISGLPVASLFLLFGVMNQWF</sequence>
<dbReference type="STRING" id="201973.SAMN04488025_10631"/>